<dbReference type="Pfam" id="PF00067">
    <property type="entry name" value="p450"/>
    <property type="match status" value="1"/>
</dbReference>
<evidence type="ECO:0000313" key="10">
    <source>
        <dbReference type="EMBL" id="KAH0960891.1"/>
    </source>
</evidence>
<keyword evidence="11" id="KW-1185">Reference proteome</keyword>
<accession>A0A9P8SHD0</accession>
<keyword evidence="7 9" id="KW-0503">Monooxygenase</keyword>
<evidence type="ECO:0000256" key="5">
    <source>
        <dbReference type="ARBA" id="ARBA00023002"/>
    </source>
</evidence>
<protein>
    <submittedName>
        <fullName evidence="10">Cytochrome p450 domain-containing protein</fullName>
    </submittedName>
</protein>
<dbReference type="EMBL" id="JAIZPD010000009">
    <property type="protein sequence ID" value="KAH0960891.1"/>
    <property type="molecule type" value="Genomic_DNA"/>
</dbReference>
<dbReference type="PANTHER" id="PTHR24305">
    <property type="entry name" value="CYTOCHROME P450"/>
    <property type="match status" value="1"/>
</dbReference>
<dbReference type="PRINTS" id="PR00463">
    <property type="entry name" value="EP450I"/>
</dbReference>
<keyword evidence="3 8" id="KW-0349">Heme</keyword>
<evidence type="ECO:0000256" key="3">
    <source>
        <dbReference type="ARBA" id="ARBA00022617"/>
    </source>
</evidence>
<evidence type="ECO:0000256" key="1">
    <source>
        <dbReference type="ARBA" id="ARBA00001971"/>
    </source>
</evidence>
<dbReference type="AlphaFoldDB" id="A0A9P8SHD0"/>
<sequence>MGLVVGVLAHVCLFIRGEWHLQTPQIALSHSALYLACPALAAVCRGSVLCGLLDMVARGSWGYLPGLVGSIVLYRVFFHPLTAAGFPGPWYARVSKLWHVWAARHSKNHLVLAHLHAKYGDFVRTGPAEVTVFHPDVFVALESPRSECIKADWYDLIHPSLGLVTVRDKSVHAARRREWNRGFTAKAVAEHEAKMLKHVDQLDRCIEADARARRVSDVRDLLLWFGLDAMSDFTFSRSFRMLQARDWHYMVPKLLSAFSLVGPLSPAPWLFQLSFKLGPRVGVLGDWFDAVAWSSAQMHHRIQSGSSGQTPDLVHYLMEGDADAKDEDRRLWLEGDSLVAILAGSEPTAVALTAVFCELAKHPEHAHKIYLELAHVHVTDLAALAGLAHLNAVIKEAHRLYPALLTAGNRKTTARGIDIAGTFIPPNTTIVAPRFSIARRDDCFEKPHDFVPERWTTRPEMILNMAAYNPFGIGHRSCVGRSMAMDTMRYVVARLVKKYEFHAGPGDDNLRVMEDIKDRFTPRPGALRLCFVPRDEA</sequence>
<dbReference type="InterPro" id="IPR002401">
    <property type="entry name" value="Cyt_P450_E_grp-I"/>
</dbReference>
<dbReference type="Proteomes" id="UP000824596">
    <property type="component" value="Unassembled WGS sequence"/>
</dbReference>
<evidence type="ECO:0000256" key="6">
    <source>
        <dbReference type="ARBA" id="ARBA00023004"/>
    </source>
</evidence>
<dbReference type="GeneID" id="68357173"/>
<dbReference type="InterPro" id="IPR050121">
    <property type="entry name" value="Cytochrome_P450_monoxygenase"/>
</dbReference>
<dbReference type="GO" id="GO:0016705">
    <property type="term" value="F:oxidoreductase activity, acting on paired donors, with incorporation or reduction of molecular oxygen"/>
    <property type="evidence" value="ECO:0007669"/>
    <property type="project" value="InterPro"/>
</dbReference>
<dbReference type="SUPFAM" id="SSF48264">
    <property type="entry name" value="Cytochrome P450"/>
    <property type="match status" value="1"/>
</dbReference>
<evidence type="ECO:0000256" key="4">
    <source>
        <dbReference type="ARBA" id="ARBA00022723"/>
    </source>
</evidence>
<dbReference type="InterPro" id="IPR036396">
    <property type="entry name" value="Cyt_P450_sf"/>
</dbReference>
<comment type="similarity">
    <text evidence="2 9">Belongs to the cytochrome P450 family.</text>
</comment>
<dbReference type="GO" id="GO:0005506">
    <property type="term" value="F:iron ion binding"/>
    <property type="evidence" value="ECO:0007669"/>
    <property type="project" value="InterPro"/>
</dbReference>
<name>A0A9P8SHD0_9HYPO</name>
<gene>
    <name evidence="10" type="ORF">HRG_08044</name>
</gene>
<dbReference type="PROSITE" id="PS00086">
    <property type="entry name" value="CYTOCHROME_P450"/>
    <property type="match status" value="1"/>
</dbReference>
<dbReference type="CDD" id="cd11061">
    <property type="entry name" value="CYP67-like"/>
    <property type="match status" value="1"/>
</dbReference>
<proteinExistence type="inferred from homology"/>
<evidence type="ECO:0000256" key="2">
    <source>
        <dbReference type="ARBA" id="ARBA00010617"/>
    </source>
</evidence>
<dbReference type="RefSeq" id="XP_044718404.1">
    <property type="nucleotide sequence ID" value="XM_044866515.1"/>
</dbReference>
<evidence type="ECO:0000256" key="9">
    <source>
        <dbReference type="RuleBase" id="RU000461"/>
    </source>
</evidence>
<keyword evidence="5 9" id="KW-0560">Oxidoreductase</keyword>
<keyword evidence="4 8" id="KW-0479">Metal-binding</keyword>
<dbReference type="InterPro" id="IPR017972">
    <property type="entry name" value="Cyt_P450_CS"/>
</dbReference>
<dbReference type="GO" id="GO:0004497">
    <property type="term" value="F:monooxygenase activity"/>
    <property type="evidence" value="ECO:0007669"/>
    <property type="project" value="UniProtKB-KW"/>
</dbReference>
<comment type="caution">
    <text evidence="10">The sequence shown here is derived from an EMBL/GenBank/DDBJ whole genome shotgun (WGS) entry which is preliminary data.</text>
</comment>
<evidence type="ECO:0000313" key="11">
    <source>
        <dbReference type="Proteomes" id="UP000824596"/>
    </source>
</evidence>
<comment type="cofactor">
    <cofactor evidence="1 8">
        <name>heme</name>
        <dbReference type="ChEBI" id="CHEBI:30413"/>
    </cofactor>
</comment>
<dbReference type="GO" id="GO:0020037">
    <property type="term" value="F:heme binding"/>
    <property type="evidence" value="ECO:0007669"/>
    <property type="project" value="InterPro"/>
</dbReference>
<dbReference type="InterPro" id="IPR001128">
    <property type="entry name" value="Cyt_P450"/>
</dbReference>
<dbReference type="Gene3D" id="1.10.630.10">
    <property type="entry name" value="Cytochrome P450"/>
    <property type="match status" value="1"/>
</dbReference>
<feature type="binding site" description="axial binding residue" evidence="8">
    <location>
        <position position="478"/>
    </location>
    <ligand>
        <name>heme</name>
        <dbReference type="ChEBI" id="CHEBI:30413"/>
    </ligand>
    <ligandPart>
        <name>Fe</name>
        <dbReference type="ChEBI" id="CHEBI:18248"/>
    </ligandPart>
</feature>
<organism evidence="10 11">
    <name type="scientific">Hirsutella rhossiliensis</name>
    <dbReference type="NCBI Taxonomy" id="111463"/>
    <lineage>
        <taxon>Eukaryota</taxon>
        <taxon>Fungi</taxon>
        <taxon>Dikarya</taxon>
        <taxon>Ascomycota</taxon>
        <taxon>Pezizomycotina</taxon>
        <taxon>Sordariomycetes</taxon>
        <taxon>Hypocreomycetidae</taxon>
        <taxon>Hypocreales</taxon>
        <taxon>Ophiocordycipitaceae</taxon>
        <taxon>Hirsutella</taxon>
    </lineage>
</organism>
<dbReference type="OrthoDB" id="6692864at2759"/>
<evidence type="ECO:0000256" key="7">
    <source>
        <dbReference type="ARBA" id="ARBA00023033"/>
    </source>
</evidence>
<keyword evidence="6 8" id="KW-0408">Iron</keyword>
<dbReference type="PRINTS" id="PR00385">
    <property type="entry name" value="P450"/>
</dbReference>
<evidence type="ECO:0000256" key="8">
    <source>
        <dbReference type="PIRSR" id="PIRSR602401-1"/>
    </source>
</evidence>
<reference evidence="10" key="1">
    <citation type="submission" date="2021-09" db="EMBL/GenBank/DDBJ databases">
        <title>A high-quality genome of the endoparasitic fungus Hirsutella rhossiliensis with a comparison of Hirsutella genomes reveals transposable elements contributing to genome size variation.</title>
        <authorList>
            <person name="Lin R."/>
            <person name="Jiao Y."/>
            <person name="Sun X."/>
            <person name="Ling J."/>
            <person name="Xie B."/>
            <person name="Cheng X."/>
        </authorList>
    </citation>
    <scope>NUCLEOTIDE SEQUENCE</scope>
    <source>
        <strain evidence="10">HR02</strain>
    </source>
</reference>
<dbReference type="PANTHER" id="PTHR24305:SF187">
    <property type="entry name" value="P450, PUTATIVE (EUROFUNG)-RELATED"/>
    <property type="match status" value="1"/>
</dbReference>